<reference evidence="1 2" key="1">
    <citation type="submission" date="2014-08" db="EMBL/GenBank/DDBJ databases">
        <title>Complete genome sequence of Corynebacterium phocae M408/89/1(T)(=DSM 44612(T)), isolated from the common seal (Phoca vitulina).</title>
        <authorList>
            <person name="Ruckert C."/>
            <person name="Albersmeier A."/>
            <person name="Winkler A."/>
            <person name="Kalinowski J."/>
        </authorList>
    </citation>
    <scope>NUCLEOTIDE SEQUENCE [LARGE SCALE GENOMIC DNA]</scope>
    <source>
        <strain evidence="1 2">M408/89/1</strain>
    </source>
</reference>
<gene>
    <name evidence="1" type="ORF">CPHO_09005</name>
</gene>
<proteinExistence type="predicted"/>
<accession>A0A1L7D501</accession>
<protein>
    <recommendedName>
        <fullName evidence="3">Bacteriophage abortive infection AbiH</fullName>
    </recommendedName>
</protein>
<dbReference type="KEGG" id="cpho:CPHO_09005"/>
<organism evidence="1 2">
    <name type="scientific">Corynebacterium phocae</name>
    <dbReference type="NCBI Taxonomy" id="161895"/>
    <lineage>
        <taxon>Bacteria</taxon>
        <taxon>Bacillati</taxon>
        <taxon>Actinomycetota</taxon>
        <taxon>Actinomycetes</taxon>
        <taxon>Mycobacteriales</taxon>
        <taxon>Corynebacteriaceae</taxon>
        <taxon>Corynebacterium</taxon>
    </lineage>
</organism>
<dbReference type="RefSeq" id="WP_075735093.1">
    <property type="nucleotide sequence ID" value="NZ_CP009249.1"/>
</dbReference>
<dbReference type="EMBL" id="CP009249">
    <property type="protein sequence ID" value="APT93002.1"/>
    <property type="molecule type" value="Genomic_DNA"/>
</dbReference>
<evidence type="ECO:0000313" key="1">
    <source>
        <dbReference type="EMBL" id="APT93002.1"/>
    </source>
</evidence>
<name>A0A1L7D501_9CORY</name>
<dbReference type="Proteomes" id="UP000185491">
    <property type="component" value="Chromosome"/>
</dbReference>
<dbReference type="OrthoDB" id="9810135at2"/>
<sequence length="404" mass="47099">MPWTPDEQNQLTGFSRYSKEQFSRLERQHNIMVFVGNGFDLQILQKYEYPADHQTTYSAFYKYLQTRNFEQSNCIFSAMQREYAISQSEDGHENWSDIEYHISNLVNSNHVGMDQLQSDLQAVQQEFVEFLQSIITPDLLQKLSSDTEEHGWSSRSLSSFLGDITDRTDFTSMKFPSSINHYYLFNFQFINFNYTPLLDNYIFLDKKQFNPLKNKTVDTHFLFRNDPLGYIHPNNVDDIGYSGYILTSVVHPHGDFNIPRSLLLGMDAPNNFKAYRDPRHKLSKPYWGRNNERFEASFKQADLFIIFGSSIGSSDGWWWRHIASELIDAAKDAQADDRAREFEPELIIYRRTCGPNETPESTVKEFCRAAGYNPGTEPAEYLASRIHVVTYNDFTPRFFLSTSN</sequence>
<dbReference type="AlphaFoldDB" id="A0A1L7D501"/>
<dbReference type="STRING" id="161895.CPHO_09005"/>
<dbReference type="Pfam" id="PF14253">
    <property type="entry name" value="AbiH"/>
    <property type="match status" value="1"/>
</dbReference>
<evidence type="ECO:0008006" key="3">
    <source>
        <dbReference type="Google" id="ProtNLM"/>
    </source>
</evidence>
<evidence type="ECO:0000313" key="2">
    <source>
        <dbReference type="Proteomes" id="UP000185491"/>
    </source>
</evidence>
<keyword evidence="2" id="KW-1185">Reference proteome</keyword>
<dbReference type="InterPro" id="IPR025935">
    <property type="entry name" value="AbiH"/>
</dbReference>